<protein>
    <submittedName>
        <fullName evidence="1">Uncharacterized protein</fullName>
    </submittedName>
</protein>
<dbReference type="EMBL" id="AYZM01000023">
    <property type="protein sequence ID" value="KRN26485.1"/>
    <property type="molecule type" value="Genomic_DNA"/>
</dbReference>
<gene>
    <name evidence="1" type="ORF">FD14_GL001515</name>
</gene>
<dbReference type="AlphaFoldDB" id="A0A0R2FJM1"/>
<dbReference type="RefSeq" id="WP_054737407.1">
    <property type="nucleotide sequence ID" value="NZ_AYZM01000023.1"/>
</dbReference>
<dbReference type="Proteomes" id="UP000051442">
    <property type="component" value="Unassembled WGS sequence"/>
</dbReference>
<organism evidence="1 2">
    <name type="scientific">Secundilactobacillus similis DSM 23365 = JCM 2765</name>
    <dbReference type="NCBI Taxonomy" id="1423804"/>
    <lineage>
        <taxon>Bacteria</taxon>
        <taxon>Bacillati</taxon>
        <taxon>Bacillota</taxon>
        <taxon>Bacilli</taxon>
        <taxon>Lactobacillales</taxon>
        <taxon>Lactobacillaceae</taxon>
        <taxon>Secundilactobacillus</taxon>
    </lineage>
</organism>
<reference evidence="1 2" key="1">
    <citation type="journal article" date="2015" name="Genome Announc.">
        <title>Expanding the biotechnology potential of lactobacilli through comparative genomics of 213 strains and associated genera.</title>
        <authorList>
            <person name="Sun Z."/>
            <person name="Harris H.M."/>
            <person name="McCann A."/>
            <person name="Guo C."/>
            <person name="Argimon S."/>
            <person name="Zhang W."/>
            <person name="Yang X."/>
            <person name="Jeffery I.B."/>
            <person name="Cooney J.C."/>
            <person name="Kagawa T.F."/>
            <person name="Liu W."/>
            <person name="Song Y."/>
            <person name="Salvetti E."/>
            <person name="Wrobel A."/>
            <person name="Rasinkangas P."/>
            <person name="Parkhill J."/>
            <person name="Rea M.C."/>
            <person name="O'Sullivan O."/>
            <person name="Ritari J."/>
            <person name="Douillard F.P."/>
            <person name="Paul Ross R."/>
            <person name="Yang R."/>
            <person name="Briner A.E."/>
            <person name="Felis G.E."/>
            <person name="de Vos W.M."/>
            <person name="Barrangou R."/>
            <person name="Klaenhammer T.R."/>
            <person name="Caufield P.W."/>
            <person name="Cui Y."/>
            <person name="Zhang H."/>
            <person name="O'Toole P.W."/>
        </authorList>
    </citation>
    <scope>NUCLEOTIDE SEQUENCE [LARGE SCALE GENOMIC DNA]</scope>
    <source>
        <strain evidence="1 2">DSM 23365</strain>
    </source>
</reference>
<accession>A0A0R2FJM1</accession>
<name>A0A0R2FJM1_9LACO</name>
<sequence>MEIISVPLQLERPRTQRYQDGTSFNYLVMKSPFRMDQYGVHLELADHKGKVYQKIEVYFQPGQQLSDPFEANGREYRLMLVTTGT</sequence>
<keyword evidence="2" id="KW-1185">Reference proteome</keyword>
<dbReference type="OrthoDB" id="2307363at2"/>
<evidence type="ECO:0000313" key="2">
    <source>
        <dbReference type="Proteomes" id="UP000051442"/>
    </source>
</evidence>
<dbReference type="PATRIC" id="fig|1423804.4.peg.1640"/>
<evidence type="ECO:0000313" key="1">
    <source>
        <dbReference type="EMBL" id="KRN26485.1"/>
    </source>
</evidence>
<proteinExistence type="predicted"/>
<comment type="caution">
    <text evidence="1">The sequence shown here is derived from an EMBL/GenBank/DDBJ whole genome shotgun (WGS) entry which is preliminary data.</text>
</comment>